<keyword evidence="2" id="KW-1185">Reference proteome</keyword>
<dbReference type="Proteomes" id="UP000642673">
    <property type="component" value="Unassembled WGS sequence"/>
</dbReference>
<protein>
    <submittedName>
        <fullName evidence="1">Uncharacterized protein</fullName>
    </submittedName>
</protein>
<dbReference type="RefSeq" id="WP_190187470.1">
    <property type="nucleotide sequence ID" value="NZ_BMVP01000020.1"/>
</dbReference>
<name>A0ABQ3F4H9_9ACTN</name>
<evidence type="ECO:0000313" key="2">
    <source>
        <dbReference type="Proteomes" id="UP000642673"/>
    </source>
</evidence>
<accession>A0ABQ3F4H9</accession>
<dbReference type="EMBL" id="BMVP01000020">
    <property type="protein sequence ID" value="GHB81928.1"/>
    <property type="molecule type" value="Genomic_DNA"/>
</dbReference>
<reference evidence="2" key="1">
    <citation type="journal article" date="2019" name="Int. J. Syst. Evol. Microbiol.">
        <title>The Global Catalogue of Microorganisms (GCM) 10K type strain sequencing project: providing services to taxonomists for standard genome sequencing and annotation.</title>
        <authorList>
            <consortium name="The Broad Institute Genomics Platform"/>
            <consortium name="The Broad Institute Genome Sequencing Center for Infectious Disease"/>
            <person name="Wu L."/>
            <person name="Ma J."/>
        </authorList>
    </citation>
    <scope>NUCLEOTIDE SEQUENCE [LARGE SCALE GENOMIC DNA]</scope>
    <source>
        <strain evidence="2">JCM 4738</strain>
    </source>
</reference>
<evidence type="ECO:0000313" key="1">
    <source>
        <dbReference type="EMBL" id="GHB81928.1"/>
    </source>
</evidence>
<gene>
    <name evidence="1" type="ORF">GCM10010347_61030</name>
</gene>
<sequence>MEAVLRIVFDPAEQEALRADARELADCEPQIAYVLERLAGEGVDLDRVTAWEDLRENLGQPPLDGSAPTPNIA</sequence>
<proteinExistence type="predicted"/>
<organism evidence="1 2">
    <name type="scientific">Streptomyces cirratus</name>
    <dbReference type="NCBI Taxonomy" id="68187"/>
    <lineage>
        <taxon>Bacteria</taxon>
        <taxon>Bacillati</taxon>
        <taxon>Actinomycetota</taxon>
        <taxon>Actinomycetes</taxon>
        <taxon>Kitasatosporales</taxon>
        <taxon>Streptomycetaceae</taxon>
        <taxon>Streptomyces</taxon>
    </lineage>
</organism>
<comment type="caution">
    <text evidence="1">The sequence shown here is derived from an EMBL/GenBank/DDBJ whole genome shotgun (WGS) entry which is preliminary data.</text>
</comment>